<comment type="caution">
    <text evidence="2">The sequence shown here is derived from an EMBL/GenBank/DDBJ whole genome shotgun (WGS) entry which is preliminary data.</text>
</comment>
<reference evidence="2" key="1">
    <citation type="journal article" date="2020" name="bioRxiv">
        <title>Whole genome comparisons of ergot fungi reveals the divergence and evolution of species within the genus Claviceps are the result of varying mechanisms driving genome evolution and host range expansion.</title>
        <authorList>
            <person name="Wyka S.A."/>
            <person name="Mondo S.J."/>
            <person name="Liu M."/>
            <person name="Dettman J."/>
            <person name="Nalam V."/>
            <person name="Broders K.D."/>
        </authorList>
    </citation>
    <scope>NUCLEOTIDE SEQUENCE</scope>
    <source>
        <strain evidence="2">CCC 602</strain>
    </source>
</reference>
<evidence type="ECO:0000313" key="3">
    <source>
        <dbReference type="Proteomes" id="UP000748025"/>
    </source>
</evidence>
<name>A0A9P7SYV4_9HYPO</name>
<dbReference type="EMBL" id="SRPW01001218">
    <property type="protein sequence ID" value="KAG6004574.1"/>
    <property type="molecule type" value="Genomic_DNA"/>
</dbReference>
<dbReference type="Proteomes" id="UP000748025">
    <property type="component" value="Unassembled WGS sequence"/>
</dbReference>
<keyword evidence="3" id="KW-1185">Reference proteome</keyword>
<accession>A0A9P7SYV4</accession>
<proteinExistence type="predicted"/>
<feature type="compositionally biased region" description="Polar residues" evidence="1">
    <location>
        <begin position="1"/>
        <end position="11"/>
    </location>
</feature>
<evidence type="ECO:0000313" key="2">
    <source>
        <dbReference type="EMBL" id="KAG6004574.1"/>
    </source>
</evidence>
<dbReference type="AlphaFoldDB" id="A0A9P7SYV4"/>
<protein>
    <submittedName>
        <fullName evidence="2">Uncharacterized protein</fullName>
    </submittedName>
</protein>
<gene>
    <name evidence="2" type="ORF">E4U43_000713</name>
</gene>
<sequence>MCRANSKSTPAQRLDGRAKNPAKFLFRTSPGRFDLQSDREGSSNKKRPSRREPVRALREASTNQLCIFL</sequence>
<feature type="region of interest" description="Disordered" evidence="1">
    <location>
        <begin position="1"/>
        <end position="62"/>
    </location>
</feature>
<feature type="non-terminal residue" evidence="2">
    <location>
        <position position="69"/>
    </location>
</feature>
<evidence type="ECO:0000256" key="1">
    <source>
        <dbReference type="SAM" id="MobiDB-lite"/>
    </source>
</evidence>
<organism evidence="2 3">
    <name type="scientific">Claviceps pusilla</name>
    <dbReference type="NCBI Taxonomy" id="123648"/>
    <lineage>
        <taxon>Eukaryota</taxon>
        <taxon>Fungi</taxon>
        <taxon>Dikarya</taxon>
        <taxon>Ascomycota</taxon>
        <taxon>Pezizomycotina</taxon>
        <taxon>Sordariomycetes</taxon>
        <taxon>Hypocreomycetidae</taxon>
        <taxon>Hypocreales</taxon>
        <taxon>Clavicipitaceae</taxon>
        <taxon>Claviceps</taxon>
    </lineage>
</organism>